<evidence type="ECO:0000256" key="12">
    <source>
        <dbReference type="RuleBase" id="RU003693"/>
    </source>
</evidence>
<dbReference type="SUPFAM" id="SSF53383">
    <property type="entry name" value="PLP-dependent transferases"/>
    <property type="match status" value="1"/>
</dbReference>
<dbReference type="PROSITE" id="PS00599">
    <property type="entry name" value="AA_TRANSFER_CLASS_2"/>
    <property type="match status" value="1"/>
</dbReference>
<keyword evidence="6 14" id="KW-0808">Transferase</keyword>
<dbReference type="Gene3D" id="3.90.1150.10">
    <property type="entry name" value="Aspartate Aminotransferase, domain 1"/>
    <property type="match status" value="1"/>
</dbReference>
<comment type="caution">
    <text evidence="14">The sequence shown here is derived from an EMBL/GenBank/DDBJ whole genome shotgun (WGS) entry which is preliminary data.</text>
</comment>
<feature type="domain" description="Aminotransferase class I/classII large" evidence="13">
    <location>
        <begin position="41"/>
        <end position="373"/>
    </location>
</feature>
<keyword evidence="14" id="KW-0012">Acyltransferase</keyword>
<dbReference type="GO" id="GO:0008710">
    <property type="term" value="F:8-amino-7-oxononanoate synthase activity"/>
    <property type="evidence" value="ECO:0007669"/>
    <property type="project" value="UniProtKB-EC"/>
</dbReference>
<evidence type="ECO:0000256" key="7">
    <source>
        <dbReference type="ARBA" id="ARBA00022756"/>
    </source>
</evidence>
<name>A0A5C6DWW9_9BACT</name>
<organism evidence="14 15">
    <name type="scientific">Novipirellula artificiosorum</name>
    <dbReference type="NCBI Taxonomy" id="2528016"/>
    <lineage>
        <taxon>Bacteria</taxon>
        <taxon>Pseudomonadati</taxon>
        <taxon>Planctomycetota</taxon>
        <taxon>Planctomycetia</taxon>
        <taxon>Pirellulales</taxon>
        <taxon>Pirellulaceae</taxon>
        <taxon>Novipirellula</taxon>
    </lineage>
</organism>
<evidence type="ECO:0000313" key="14">
    <source>
        <dbReference type="EMBL" id="TWU40704.1"/>
    </source>
</evidence>
<evidence type="ECO:0000256" key="10">
    <source>
        <dbReference type="ARBA" id="ARBA00033381"/>
    </source>
</evidence>
<evidence type="ECO:0000256" key="3">
    <source>
        <dbReference type="ARBA" id="ARBA00010008"/>
    </source>
</evidence>
<dbReference type="InterPro" id="IPR001917">
    <property type="entry name" value="Aminotrans_II_pyridoxalP_BS"/>
</dbReference>
<evidence type="ECO:0000256" key="1">
    <source>
        <dbReference type="ARBA" id="ARBA00001933"/>
    </source>
</evidence>
<evidence type="ECO:0000256" key="2">
    <source>
        <dbReference type="ARBA" id="ARBA00004746"/>
    </source>
</evidence>
<evidence type="ECO:0000256" key="5">
    <source>
        <dbReference type="ARBA" id="ARBA00013187"/>
    </source>
</evidence>
<keyword evidence="7" id="KW-0093">Biotin biosynthesis</keyword>
<comment type="pathway">
    <text evidence="2">Cofactor biosynthesis; biotin biosynthesis.</text>
</comment>
<dbReference type="RefSeq" id="WP_146525270.1">
    <property type="nucleotide sequence ID" value="NZ_SJPV01000002.1"/>
</dbReference>
<accession>A0A5C6DWW9</accession>
<gene>
    <name evidence="14" type="primary">bioF_1</name>
    <name evidence="14" type="ORF">Poly41_15390</name>
</gene>
<comment type="cofactor">
    <cofactor evidence="1 12">
        <name>pyridoxal 5'-phosphate</name>
        <dbReference type="ChEBI" id="CHEBI:597326"/>
    </cofactor>
</comment>
<evidence type="ECO:0000256" key="9">
    <source>
        <dbReference type="ARBA" id="ARBA00032610"/>
    </source>
</evidence>
<keyword evidence="15" id="KW-1185">Reference proteome</keyword>
<sequence>MKSFDYLADRLDALAEQHRLRRLVPRNVMGASLLDASCDSLINFGGNDYLGLAANLTTAEIATGSTSSALVCGWTVLHEQLAQRLAVLESTEAAVLFPSGYAACSGTIATLAEPGDLILSDQLNHASLIDGCRLSAAECVVYPHRDFHFVADVLAKQRERFHRVWIVTDGVFSMDGHIAPLVELCDVADRFETHMVVDEAHGTGVLGRSGSGVCEALGVKHRVAIRIGTLSKAVGCQGGFVAGPKLVVDYLINRCRSLIFSTALAPAAVMASMTAIESFERESHRRVRVQRLARELRRRLSLRASCDLEASVPIVPIVLGDDRHTMEVSARLARAGYFVPAIRPPTVPPGTSRLRISLSALHTDAMLDGLIDTLSNLMKRSE</sequence>
<comment type="catalytic activity">
    <reaction evidence="11">
        <text>6-carboxyhexanoyl-[ACP] + L-alanine + H(+) = (8S)-8-amino-7-oxononanoate + holo-[ACP] + CO2</text>
        <dbReference type="Rhea" id="RHEA:42288"/>
        <dbReference type="Rhea" id="RHEA-COMP:9685"/>
        <dbReference type="Rhea" id="RHEA-COMP:9955"/>
        <dbReference type="ChEBI" id="CHEBI:15378"/>
        <dbReference type="ChEBI" id="CHEBI:16526"/>
        <dbReference type="ChEBI" id="CHEBI:57972"/>
        <dbReference type="ChEBI" id="CHEBI:64479"/>
        <dbReference type="ChEBI" id="CHEBI:78846"/>
        <dbReference type="ChEBI" id="CHEBI:149468"/>
        <dbReference type="EC" id="2.3.1.47"/>
    </reaction>
</comment>
<evidence type="ECO:0000313" key="15">
    <source>
        <dbReference type="Proteomes" id="UP000319143"/>
    </source>
</evidence>
<evidence type="ECO:0000256" key="4">
    <source>
        <dbReference type="ARBA" id="ARBA00011738"/>
    </source>
</evidence>
<dbReference type="PANTHER" id="PTHR13693">
    <property type="entry name" value="CLASS II AMINOTRANSFERASE/8-AMINO-7-OXONONANOATE SYNTHASE"/>
    <property type="match status" value="1"/>
</dbReference>
<dbReference type="Proteomes" id="UP000319143">
    <property type="component" value="Unassembled WGS sequence"/>
</dbReference>
<evidence type="ECO:0000256" key="11">
    <source>
        <dbReference type="ARBA" id="ARBA00047715"/>
    </source>
</evidence>
<dbReference type="Pfam" id="PF00155">
    <property type="entry name" value="Aminotran_1_2"/>
    <property type="match status" value="1"/>
</dbReference>
<dbReference type="EC" id="2.3.1.47" evidence="5"/>
<dbReference type="EMBL" id="SJPV01000002">
    <property type="protein sequence ID" value="TWU40704.1"/>
    <property type="molecule type" value="Genomic_DNA"/>
</dbReference>
<dbReference type="InterPro" id="IPR015422">
    <property type="entry name" value="PyrdxlP-dep_Trfase_small"/>
</dbReference>
<evidence type="ECO:0000256" key="8">
    <source>
        <dbReference type="ARBA" id="ARBA00022898"/>
    </source>
</evidence>
<protein>
    <recommendedName>
        <fullName evidence="5">8-amino-7-oxononanoate synthase</fullName>
        <ecNumber evidence="5">2.3.1.47</ecNumber>
    </recommendedName>
    <alternativeName>
        <fullName evidence="9">7-keto-8-amino-pelargonic acid synthase</fullName>
    </alternativeName>
    <alternativeName>
        <fullName evidence="10">8-amino-7-ketopelargonate synthase</fullName>
    </alternativeName>
</protein>
<evidence type="ECO:0000256" key="6">
    <source>
        <dbReference type="ARBA" id="ARBA00022679"/>
    </source>
</evidence>
<comment type="similarity">
    <text evidence="3">Belongs to the class-II pyridoxal-phosphate-dependent aminotransferase family. BioF subfamily.</text>
</comment>
<reference evidence="14 15" key="1">
    <citation type="submission" date="2019-02" db="EMBL/GenBank/DDBJ databases">
        <title>Deep-cultivation of Planctomycetes and their phenomic and genomic characterization uncovers novel biology.</title>
        <authorList>
            <person name="Wiegand S."/>
            <person name="Jogler M."/>
            <person name="Boedeker C."/>
            <person name="Pinto D."/>
            <person name="Vollmers J."/>
            <person name="Rivas-Marin E."/>
            <person name="Kohn T."/>
            <person name="Peeters S.H."/>
            <person name="Heuer A."/>
            <person name="Rast P."/>
            <person name="Oberbeckmann S."/>
            <person name="Bunk B."/>
            <person name="Jeske O."/>
            <person name="Meyerdierks A."/>
            <person name="Storesund J.E."/>
            <person name="Kallscheuer N."/>
            <person name="Luecker S."/>
            <person name="Lage O.M."/>
            <person name="Pohl T."/>
            <person name="Merkel B.J."/>
            <person name="Hornburger P."/>
            <person name="Mueller R.-W."/>
            <person name="Bruemmer F."/>
            <person name="Labrenz M."/>
            <person name="Spormann A.M."/>
            <person name="Op Den Camp H."/>
            <person name="Overmann J."/>
            <person name="Amann R."/>
            <person name="Jetten M.S.M."/>
            <person name="Mascher T."/>
            <person name="Medema M.H."/>
            <person name="Devos D.P."/>
            <person name="Kaster A.-K."/>
            <person name="Ovreas L."/>
            <person name="Rohde M."/>
            <person name="Galperin M.Y."/>
            <person name="Jogler C."/>
        </authorList>
    </citation>
    <scope>NUCLEOTIDE SEQUENCE [LARGE SCALE GENOMIC DNA]</scope>
    <source>
        <strain evidence="14 15">Poly41</strain>
    </source>
</reference>
<proteinExistence type="inferred from homology"/>
<dbReference type="OrthoDB" id="9807157at2"/>
<dbReference type="AlphaFoldDB" id="A0A5C6DWW9"/>
<evidence type="ECO:0000259" key="13">
    <source>
        <dbReference type="Pfam" id="PF00155"/>
    </source>
</evidence>
<dbReference type="GO" id="GO:0009102">
    <property type="term" value="P:biotin biosynthetic process"/>
    <property type="evidence" value="ECO:0007669"/>
    <property type="project" value="UniProtKB-KW"/>
</dbReference>
<dbReference type="Gene3D" id="3.40.640.10">
    <property type="entry name" value="Type I PLP-dependent aspartate aminotransferase-like (Major domain)"/>
    <property type="match status" value="1"/>
</dbReference>
<dbReference type="InterPro" id="IPR015424">
    <property type="entry name" value="PyrdxlP-dep_Trfase"/>
</dbReference>
<dbReference type="InterPro" id="IPR015421">
    <property type="entry name" value="PyrdxlP-dep_Trfase_major"/>
</dbReference>
<comment type="subunit">
    <text evidence="4">Homodimer.</text>
</comment>
<dbReference type="GO" id="GO:0030170">
    <property type="term" value="F:pyridoxal phosphate binding"/>
    <property type="evidence" value="ECO:0007669"/>
    <property type="project" value="InterPro"/>
</dbReference>
<keyword evidence="8 12" id="KW-0663">Pyridoxal phosphate</keyword>
<dbReference type="PANTHER" id="PTHR13693:SF100">
    <property type="entry name" value="8-AMINO-7-OXONONANOATE SYNTHASE"/>
    <property type="match status" value="1"/>
</dbReference>
<dbReference type="InterPro" id="IPR050087">
    <property type="entry name" value="AON_synthase_class-II"/>
</dbReference>
<dbReference type="InterPro" id="IPR004839">
    <property type="entry name" value="Aminotransferase_I/II_large"/>
</dbReference>